<reference evidence="1" key="1">
    <citation type="submission" date="2019-08" db="EMBL/GenBank/DDBJ databases">
        <authorList>
            <person name="Kucharzyk K."/>
            <person name="Murdoch R.W."/>
            <person name="Higgins S."/>
            <person name="Loffler F."/>
        </authorList>
    </citation>
    <scope>NUCLEOTIDE SEQUENCE</scope>
</reference>
<sequence length="163" mass="18665">MELTIHLLHHLHITHHQQMIQVVPIQCTGTTRFHKRHIAACRCSQQECRVAQRLLHVAVHLLFKEVGPPLVHIIGHYPRFRFRSLIDVPTLGGHIPVVSLSHQCVQHGPVCWLLGALRPLLQLSETHSDAIGCLSLQVIHSPHKRLEHLWRILLGFRLGKNTF</sequence>
<dbReference type="EMBL" id="VSSQ01067771">
    <property type="protein sequence ID" value="MPN20104.1"/>
    <property type="molecule type" value="Genomic_DNA"/>
</dbReference>
<gene>
    <name evidence="1" type="ORF">SDC9_167481</name>
</gene>
<organism evidence="1">
    <name type="scientific">bioreactor metagenome</name>
    <dbReference type="NCBI Taxonomy" id="1076179"/>
    <lineage>
        <taxon>unclassified sequences</taxon>
        <taxon>metagenomes</taxon>
        <taxon>ecological metagenomes</taxon>
    </lineage>
</organism>
<name>A0A645G7L6_9ZZZZ</name>
<protein>
    <submittedName>
        <fullName evidence="1">Uncharacterized protein</fullName>
    </submittedName>
</protein>
<proteinExistence type="predicted"/>
<accession>A0A645G7L6</accession>
<dbReference type="AlphaFoldDB" id="A0A645G7L6"/>
<evidence type="ECO:0000313" key="1">
    <source>
        <dbReference type="EMBL" id="MPN20104.1"/>
    </source>
</evidence>
<comment type="caution">
    <text evidence="1">The sequence shown here is derived from an EMBL/GenBank/DDBJ whole genome shotgun (WGS) entry which is preliminary data.</text>
</comment>